<evidence type="ECO:0000256" key="4">
    <source>
        <dbReference type="ARBA" id="ARBA00023008"/>
    </source>
</evidence>
<dbReference type="GO" id="GO:0005886">
    <property type="term" value="C:plasma membrane"/>
    <property type="evidence" value="ECO:0007669"/>
    <property type="project" value="TreeGrafter"/>
</dbReference>
<keyword evidence="2" id="KW-0479">Metal-binding</keyword>
<evidence type="ECO:0000256" key="1">
    <source>
        <dbReference type="ARBA" id="ARBA00004196"/>
    </source>
</evidence>
<dbReference type="InterPro" id="IPR014755">
    <property type="entry name" value="Cu-Rt/internalin_Ig-like"/>
</dbReference>
<keyword evidence="6" id="KW-1133">Transmembrane helix</keyword>
<feature type="compositionally biased region" description="Low complexity" evidence="5">
    <location>
        <begin position="136"/>
        <end position="145"/>
    </location>
</feature>
<evidence type="ECO:0000256" key="3">
    <source>
        <dbReference type="ARBA" id="ARBA00022729"/>
    </source>
</evidence>
<accession>A0A9P2WRU9</accession>
<keyword evidence="3 7" id="KW-0732">Signal</keyword>
<sequence>MSAFSASSPGGRIIALVTGLLTALALSLGVAPTAHAHNTLVSSSPEDGATLDSLPEKVVLTFNAEVLEGGNGIVVTGPDGTNYASGDVVIDGVEASIDLEPLTQPGEYTVEYRIISADGHPLSDTFTFTVDESAIPEPTESPAAEQPEEEEPTPAPAETEGTESEDSTSTTGVGLSGPLGAILGIVLGIGVIAVIAITIIRLRRRPGSGD</sequence>
<dbReference type="AlphaFoldDB" id="A0A9P2WRU9"/>
<feature type="transmembrane region" description="Helical" evidence="6">
    <location>
        <begin position="179"/>
        <end position="200"/>
    </location>
</feature>
<dbReference type="InterPro" id="IPR014756">
    <property type="entry name" value="Ig_E-set"/>
</dbReference>
<dbReference type="PANTHER" id="PTHR34820:SF4">
    <property type="entry name" value="INNER MEMBRANE PROTEIN YEBZ"/>
    <property type="match status" value="1"/>
</dbReference>
<evidence type="ECO:0000313" key="9">
    <source>
        <dbReference type="EMBL" id="EOR72555.1"/>
    </source>
</evidence>
<comment type="subcellular location">
    <subcellularLocation>
        <location evidence="1">Cell envelope</location>
    </subcellularLocation>
</comment>
<feature type="domain" description="CopC" evidence="8">
    <location>
        <begin position="37"/>
        <end position="130"/>
    </location>
</feature>
<dbReference type="GO" id="GO:0006825">
    <property type="term" value="P:copper ion transport"/>
    <property type="evidence" value="ECO:0007669"/>
    <property type="project" value="InterPro"/>
</dbReference>
<dbReference type="GO" id="GO:0005507">
    <property type="term" value="F:copper ion binding"/>
    <property type="evidence" value="ECO:0007669"/>
    <property type="project" value="InterPro"/>
</dbReference>
<reference evidence="9 10" key="1">
    <citation type="journal article" date="2013" name="Genome Announc.">
        <title>Draft Genome Sequence of the Lignocellulose Decomposer Thermobifida fusca Strain TM51.</title>
        <authorList>
            <person name="Toth A."/>
            <person name="Barna T."/>
            <person name="Nagy I."/>
            <person name="Horvath B."/>
            <person name="Nagy I."/>
            <person name="Tancsics A."/>
            <person name="Kriszt B."/>
            <person name="Baka E."/>
            <person name="Fekete C."/>
            <person name="Kukolya J."/>
        </authorList>
    </citation>
    <scope>NUCLEOTIDE SEQUENCE [LARGE SCALE GENOMIC DNA]</scope>
    <source>
        <strain evidence="9 10">TM51</strain>
    </source>
</reference>
<dbReference type="GO" id="GO:0046688">
    <property type="term" value="P:response to copper ion"/>
    <property type="evidence" value="ECO:0007669"/>
    <property type="project" value="InterPro"/>
</dbReference>
<evidence type="ECO:0000256" key="5">
    <source>
        <dbReference type="SAM" id="MobiDB-lite"/>
    </source>
</evidence>
<keyword evidence="6" id="KW-0812">Transmembrane</keyword>
<proteinExistence type="predicted"/>
<comment type="caution">
    <text evidence="9">The sequence shown here is derived from an EMBL/GenBank/DDBJ whole genome shotgun (WGS) entry which is preliminary data.</text>
</comment>
<protein>
    <submittedName>
        <fullName evidence="9">Cu resistance protein CopC</fullName>
    </submittedName>
</protein>
<gene>
    <name evidence="9" type="ORF">TM51_01825</name>
</gene>
<evidence type="ECO:0000313" key="10">
    <source>
        <dbReference type="Proteomes" id="UP000014184"/>
    </source>
</evidence>
<feature type="chain" id="PRO_5040260050" evidence="7">
    <location>
        <begin position="37"/>
        <end position="210"/>
    </location>
</feature>
<keyword evidence="4" id="KW-0186">Copper</keyword>
<dbReference type="InterPro" id="IPR032694">
    <property type="entry name" value="CopC/D"/>
</dbReference>
<dbReference type="Pfam" id="PF04234">
    <property type="entry name" value="CopC"/>
    <property type="match status" value="1"/>
</dbReference>
<dbReference type="RefSeq" id="WP_011290745.1">
    <property type="nucleotide sequence ID" value="NZ_AOSG01000008.1"/>
</dbReference>
<dbReference type="Gene3D" id="2.60.40.1220">
    <property type="match status" value="1"/>
</dbReference>
<dbReference type="SUPFAM" id="SSF81296">
    <property type="entry name" value="E set domains"/>
    <property type="match status" value="1"/>
</dbReference>
<dbReference type="GO" id="GO:0030313">
    <property type="term" value="C:cell envelope"/>
    <property type="evidence" value="ECO:0007669"/>
    <property type="project" value="UniProtKB-SubCell"/>
</dbReference>
<keyword evidence="6" id="KW-0472">Membrane</keyword>
<feature type="signal peptide" evidence="7">
    <location>
        <begin position="1"/>
        <end position="36"/>
    </location>
</feature>
<feature type="region of interest" description="Disordered" evidence="5">
    <location>
        <begin position="136"/>
        <end position="173"/>
    </location>
</feature>
<dbReference type="Proteomes" id="UP000014184">
    <property type="component" value="Unassembled WGS sequence"/>
</dbReference>
<name>A0A9P2WRU9_THEFU</name>
<organism evidence="9 10">
    <name type="scientific">Thermobifida fusca TM51</name>
    <dbReference type="NCBI Taxonomy" id="1169414"/>
    <lineage>
        <taxon>Bacteria</taxon>
        <taxon>Bacillati</taxon>
        <taxon>Actinomycetota</taxon>
        <taxon>Actinomycetes</taxon>
        <taxon>Streptosporangiales</taxon>
        <taxon>Nocardiopsidaceae</taxon>
        <taxon>Thermobifida</taxon>
    </lineage>
</organism>
<dbReference type="PANTHER" id="PTHR34820">
    <property type="entry name" value="INNER MEMBRANE PROTEIN YEBZ"/>
    <property type="match status" value="1"/>
</dbReference>
<evidence type="ECO:0000256" key="7">
    <source>
        <dbReference type="SAM" id="SignalP"/>
    </source>
</evidence>
<dbReference type="EMBL" id="AOSG01000008">
    <property type="protein sequence ID" value="EOR72555.1"/>
    <property type="molecule type" value="Genomic_DNA"/>
</dbReference>
<dbReference type="GO" id="GO:0042597">
    <property type="term" value="C:periplasmic space"/>
    <property type="evidence" value="ECO:0007669"/>
    <property type="project" value="InterPro"/>
</dbReference>
<evidence type="ECO:0000256" key="6">
    <source>
        <dbReference type="SAM" id="Phobius"/>
    </source>
</evidence>
<keyword evidence="10" id="KW-1185">Reference proteome</keyword>
<evidence type="ECO:0000259" key="8">
    <source>
        <dbReference type="Pfam" id="PF04234"/>
    </source>
</evidence>
<evidence type="ECO:0000256" key="2">
    <source>
        <dbReference type="ARBA" id="ARBA00022723"/>
    </source>
</evidence>
<dbReference type="InterPro" id="IPR007348">
    <property type="entry name" value="CopC_dom"/>
</dbReference>